<dbReference type="AlphaFoldDB" id="A0A2N7VJY3"/>
<proteinExistence type="predicted"/>
<reference evidence="1 2" key="1">
    <citation type="submission" date="2018-01" db="EMBL/GenBank/DDBJ databases">
        <title>Whole genome analyses suggest that Burkholderia sensu lato contains two further novel genera in the rhizoxinica-symbiotica group Mycetohabitans gen. nov., and Trinickia gen. nov.: implications for the evolution of diazotrophy and nodulation in the Burkholderiaceae.</title>
        <authorList>
            <person name="Estrada-de los Santos P."/>
            <person name="Palmer M."/>
            <person name="Chavez-Ramirez B."/>
            <person name="Beukes C."/>
            <person name="Steenkamp E.T."/>
            <person name="Hirsch A.M."/>
            <person name="Manyaka P."/>
            <person name="Maluk M."/>
            <person name="Lafos M."/>
            <person name="Crook M."/>
            <person name="Gross E."/>
            <person name="Simon M.F."/>
            <person name="Bueno dos Reis Junior F."/>
            <person name="Poole P.S."/>
            <person name="Venter S.N."/>
            <person name="James E.K."/>
        </authorList>
    </citation>
    <scope>NUCLEOTIDE SEQUENCE [LARGE SCALE GENOMIC DNA]</scope>
    <source>
        <strain evidence="1 2">GIMN1.004</strain>
    </source>
</reference>
<evidence type="ECO:0000313" key="1">
    <source>
        <dbReference type="EMBL" id="PMS17471.1"/>
    </source>
</evidence>
<protein>
    <submittedName>
        <fullName evidence="1">Uncharacterized protein</fullName>
    </submittedName>
</protein>
<evidence type="ECO:0000313" key="2">
    <source>
        <dbReference type="Proteomes" id="UP000235616"/>
    </source>
</evidence>
<comment type="caution">
    <text evidence="1">The sequence shown here is derived from an EMBL/GenBank/DDBJ whole genome shotgun (WGS) entry which is preliminary data.</text>
</comment>
<dbReference type="Proteomes" id="UP000235616">
    <property type="component" value="Unassembled WGS sequence"/>
</dbReference>
<dbReference type="OrthoDB" id="9857647at2"/>
<organism evidence="1 2">
    <name type="scientific">Trinickia dabaoshanensis</name>
    <dbReference type="NCBI Taxonomy" id="564714"/>
    <lineage>
        <taxon>Bacteria</taxon>
        <taxon>Pseudomonadati</taxon>
        <taxon>Pseudomonadota</taxon>
        <taxon>Betaproteobacteria</taxon>
        <taxon>Burkholderiales</taxon>
        <taxon>Burkholderiaceae</taxon>
        <taxon>Trinickia</taxon>
    </lineage>
</organism>
<dbReference type="EMBL" id="PNYA01000019">
    <property type="protein sequence ID" value="PMS17471.1"/>
    <property type="molecule type" value="Genomic_DNA"/>
</dbReference>
<keyword evidence="2" id="KW-1185">Reference proteome</keyword>
<name>A0A2N7VJY3_9BURK</name>
<accession>A0A2N7VJY3</accession>
<sequence length="76" mass="8646">MYFKALIAHNNIASETIFCVAENFHLARKGTELAYPDSRLVWLFPVDEDDVPDYIKGSKEEPVGHELLDIARAPEK</sequence>
<dbReference type="RefSeq" id="WP_102647262.1">
    <property type="nucleotide sequence ID" value="NZ_PNYA01000019.1"/>
</dbReference>
<gene>
    <name evidence="1" type="ORF">C0Z18_20525</name>
</gene>